<evidence type="ECO:0000256" key="6">
    <source>
        <dbReference type="ARBA" id="ARBA00022840"/>
    </source>
</evidence>
<dbReference type="Proteomes" id="UP001372834">
    <property type="component" value="Unassembled WGS sequence"/>
</dbReference>
<dbReference type="GO" id="GO:0004714">
    <property type="term" value="F:transmembrane receptor protein tyrosine kinase activity"/>
    <property type="evidence" value="ECO:0007669"/>
    <property type="project" value="UniProtKB-EC"/>
</dbReference>
<dbReference type="AlphaFoldDB" id="A0AAN8Q3R1"/>
<proteinExistence type="predicted"/>
<dbReference type="GO" id="GO:0005524">
    <property type="term" value="F:ATP binding"/>
    <property type="evidence" value="ECO:0007669"/>
    <property type="project" value="UniProtKB-UniRule"/>
</dbReference>
<dbReference type="GO" id="GO:0007169">
    <property type="term" value="P:cell surface receptor protein tyrosine kinase signaling pathway"/>
    <property type="evidence" value="ECO:0007669"/>
    <property type="project" value="TreeGrafter"/>
</dbReference>
<dbReference type="SMART" id="SM00219">
    <property type="entry name" value="TyrKc"/>
    <property type="match status" value="1"/>
</dbReference>
<keyword evidence="11" id="KW-0732">Signal</keyword>
<dbReference type="PANTHER" id="PTHR24416:SF594">
    <property type="entry name" value="PROTEIN KINASE DOMAIN-CONTAINING PROTEIN"/>
    <property type="match status" value="1"/>
</dbReference>
<dbReference type="Gene3D" id="1.10.510.10">
    <property type="entry name" value="Transferase(Phosphotransferase) domain 1"/>
    <property type="match status" value="1"/>
</dbReference>
<keyword evidence="7" id="KW-0472">Membrane</keyword>
<dbReference type="PROSITE" id="PS00109">
    <property type="entry name" value="PROTEIN_KINASE_TYR"/>
    <property type="match status" value="1"/>
</dbReference>
<dbReference type="FunFam" id="1.10.510.10:FF:001512">
    <property type="entry name" value="Receptor tyrosine-protein kinase erbB-2"/>
    <property type="match status" value="1"/>
</dbReference>
<dbReference type="InterPro" id="IPR050122">
    <property type="entry name" value="RTK"/>
</dbReference>
<dbReference type="InterPro" id="IPR000719">
    <property type="entry name" value="Prot_kinase_dom"/>
</dbReference>
<dbReference type="SUPFAM" id="SSF56112">
    <property type="entry name" value="Protein kinase-like (PK-like)"/>
    <property type="match status" value="1"/>
</dbReference>
<comment type="subcellular location">
    <subcellularLocation>
        <location evidence="2">Endomembrane system</location>
    </subcellularLocation>
    <subcellularLocation>
        <location evidence="1">Membrane</location>
        <topology evidence="1">Single-pass membrane protein</topology>
    </subcellularLocation>
</comment>
<dbReference type="InterPro" id="IPR008266">
    <property type="entry name" value="Tyr_kinase_AS"/>
</dbReference>
<dbReference type="CDD" id="cd00192">
    <property type="entry name" value="PTKc"/>
    <property type="match status" value="1"/>
</dbReference>
<dbReference type="GO" id="GO:0050793">
    <property type="term" value="P:regulation of developmental process"/>
    <property type="evidence" value="ECO:0007669"/>
    <property type="project" value="UniProtKB-ARBA"/>
</dbReference>
<accession>A0AAN8Q3R1</accession>
<evidence type="ECO:0000256" key="4">
    <source>
        <dbReference type="ARBA" id="ARBA00022741"/>
    </source>
</evidence>
<evidence type="ECO:0000256" key="2">
    <source>
        <dbReference type="ARBA" id="ARBA00004308"/>
    </source>
</evidence>
<name>A0AAN8Q3R1_POLSC</name>
<comment type="catalytic activity">
    <reaction evidence="9">
        <text>L-tyrosyl-[protein] + ATP = O-phospho-L-tyrosyl-[protein] + ADP + H(+)</text>
        <dbReference type="Rhea" id="RHEA:10596"/>
        <dbReference type="Rhea" id="RHEA-COMP:10136"/>
        <dbReference type="Rhea" id="RHEA-COMP:20101"/>
        <dbReference type="ChEBI" id="CHEBI:15378"/>
        <dbReference type="ChEBI" id="CHEBI:30616"/>
        <dbReference type="ChEBI" id="CHEBI:46858"/>
        <dbReference type="ChEBI" id="CHEBI:61978"/>
        <dbReference type="ChEBI" id="CHEBI:456216"/>
        <dbReference type="EC" id="2.7.10.1"/>
    </reaction>
</comment>
<dbReference type="PROSITE" id="PS50011">
    <property type="entry name" value="PROTEIN_KINASE_DOM"/>
    <property type="match status" value="1"/>
</dbReference>
<dbReference type="EMBL" id="JAWJWE010000005">
    <property type="protein sequence ID" value="KAK6634735.1"/>
    <property type="molecule type" value="Genomic_DNA"/>
</dbReference>
<keyword evidence="5" id="KW-0418">Kinase</keyword>
<evidence type="ECO:0000256" key="11">
    <source>
        <dbReference type="SAM" id="SignalP"/>
    </source>
</evidence>
<keyword evidence="4 10" id="KW-0547">Nucleotide-binding</keyword>
<dbReference type="InterPro" id="IPR017441">
    <property type="entry name" value="Protein_kinase_ATP_BS"/>
</dbReference>
<evidence type="ECO:0000256" key="8">
    <source>
        <dbReference type="ARBA" id="ARBA00023137"/>
    </source>
</evidence>
<keyword evidence="6 10" id="KW-0067">ATP-binding</keyword>
<reference evidence="13 14" key="1">
    <citation type="submission" date="2023-10" db="EMBL/GenBank/DDBJ databases">
        <title>Genomes of two closely related lineages of the louse Polyplax serrata with different host specificities.</title>
        <authorList>
            <person name="Martinu J."/>
            <person name="Tarabai H."/>
            <person name="Stefka J."/>
            <person name="Hypsa V."/>
        </authorList>
    </citation>
    <scope>NUCLEOTIDE SEQUENCE [LARGE SCALE GENOMIC DNA]</scope>
    <source>
        <strain evidence="13">HR10_N</strain>
    </source>
</reference>
<feature type="signal peptide" evidence="11">
    <location>
        <begin position="1"/>
        <end position="21"/>
    </location>
</feature>
<feature type="chain" id="PRO_5042902692" description="Protein kinase domain-containing protein" evidence="11">
    <location>
        <begin position="22"/>
        <end position="619"/>
    </location>
</feature>
<evidence type="ECO:0000256" key="1">
    <source>
        <dbReference type="ARBA" id="ARBA00004167"/>
    </source>
</evidence>
<dbReference type="PROSITE" id="PS00107">
    <property type="entry name" value="PROTEIN_KINASE_ATP"/>
    <property type="match status" value="1"/>
</dbReference>
<dbReference type="GO" id="GO:0043235">
    <property type="term" value="C:receptor complex"/>
    <property type="evidence" value="ECO:0007669"/>
    <property type="project" value="TreeGrafter"/>
</dbReference>
<evidence type="ECO:0000256" key="10">
    <source>
        <dbReference type="PROSITE-ProRule" id="PRU10141"/>
    </source>
</evidence>
<evidence type="ECO:0000313" key="13">
    <source>
        <dbReference type="EMBL" id="KAK6634735.1"/>
    </source>
</evidence>
<dbReference type="InterPro" id="IPR020635">
    <property type="entry name" value="Tyr_kinase_cat_dom"/>
</dbReference>
<evidence type="ECO:0000256" key="5">
    <source>
        <dbReference type="ARBA" id="ARBA00022777"/>
    </source>
</evidence>
<dbReference type="GO" id="GO:0048468">
    <property type="term" value="P:cell development"/>
    <property type="evidence" value="ECO:0007669"/>
    <property type="project" value="UniProtKB-ARBA"/>
</dbReference>
<evidence type="ECO:0000259" key="12">
    <source>
        <dbReference type="PROSITE" id="PS50011"/>
    </source>
</evidence>
<keyword evidence="3" id="KW-0808">Transferase</keyword>
<dbReference type="PRINTS" id="PR00109">
    <property type="entry name" value="TYRKINASE"/>
</dbReference>
<dbReference type="Gene3D" id="3.30.200.20">
    <property type="entry name" value="Phosphorylase Kinase, domain 1"/>
    <property type="match status" value="1"/>
</dbReference>
<gene>
    <name evidence="13" type="ORF">RUM43_012137</name>
</gene>
<organism evidence="13 14">
    <name type="scientific">Polyplax serrata</name>
    <name type="common">Common mouse louse</name>
    <dbReference type="NCBI Taxonomy" id="468196"/>
    <lineage>
        <taxon>Eukaryota</taxon>
        <taxon>Metazoa</taxon>
        <taxon>Ecdysozoa</taxon>
        <taxon>Arthropoda</taxon>
        <taxon>Hexapoda</taxon>
        <taxon>Insecta</taxon>
        <taxon>Pterygota</taxon>
        <taxon>Neoptera</taxon>
        <taxon>Paraneoptera</taxon>
        <taxon>Psocodea</taxon>
        <taxon>Troctomorpha</taxon>
        <taxon>Phthiraptera</taxon>
        <taxon>Anoplura</taxon>
        <taxon>Polyplacidae</taxon>
        <taxon>Polyplax</taxon>
    </lineage>
</organism>
<dbReference type="Pfam" id="PF07714">
    <property type="entry name" value="PK_Tyr_Ser-Thr"/>
    <property type="match status" value="1"/>
</dbReference>
<dbReference type="GO" id="GO:0051130">
    <property type="term" value="P:positive regulation of cellular component organization"/>
    <property type="evidence" value="ECO:0007669"/>
    <property type="project" value="UniProtKB-ARBA"/>
</dbReference>
<comment type="caution">
    <text evidence="13">The sequence shown here is derived from an EMBL/GenBank/DDBJ whole genome shotgun (WGS) entry which is preliminary data.</text>
</comment>
<dbReference type="GO" id="GO:0030182">
    <property type="term" value="P:neuron differentiation"/>
    <property type="evidence" value="ECO:0007669"/>
    <property type="project" value="UniProtKB-ARBA"/>
</dbReference>
<dbReference type="GO" id="GO:0005886">
    <property type="term" value="C:plasma membrane"/>
    <property type="evidence" value="ECO:0007669"/>
    <property type="project" value="TreeGrafter"/>
</dbReference>
<evidence type="ECO:0000313" key="14">
    <source>
        <dbReference type="Proteomes" id="UP001372834"/>
    </source>
</evidence>
<evidence type="ECO:0000256" key="9">
    <source>
        <dbReference type="ARBA" id="ARBA00051243"/>
    </source>
</evidence>
<dbReference type="InterPro" id="IPR011009">
    <property type="entry name" value="Kinase-like_dom_sf"/>
</dbReference>
<feature type="domain" description="Protein kinase" evidence="12">
    <location>
        <begin position="266"/>
        <end position="581"/>
    </location>
</feature>
<dbReference type="GO" id="GO:0012505">
    <property type="term" value="C:endomembrane system"/>
    <property type="evidence" value="ECO:0007669"/>
    <property type="project" value="UniProtKB-SubCell"/>
</dbReference>
<dbReference type="InterPro" id="IPR001245">
    <property type="entry name" value="Ser-Thr/Tyr_kinase_cat_dom"/>
</dbReference>
<evidence type="ECO:0000256" key="7">
    <source>
        <dbReference type="ARBA" id="ARBA00023136"/>
    </source>
</evidence>
<feature type="binding site" evidence="10">
    <location>
        <position position="298"/>
    </location>
    <ligand>
        <name>ATP</name>
        <dbReference type="ChEBI" id="CHEBI:30616"/>
    </ligand>
</feature>
<dbReference type="PANTHER" id="PTHR24416">
    <property type="entry name" value="TYROSINE-PROTEIN KINASE RECEPTOR"/>
    <property type="match status" value="1"/>
</dbReference>
<keyword evidence="8" id="KW-0829">Tyrosine-protein kinase</keyword>
<sequence>MRFASSVLLVWTLHVFQLLKAEEDYKDSELAAPQDFKLENGKTLNLNESQYCLESISADIVSGKSYDKSLYYIKIKWTSGHLMTSIKLESNSLSDSYCEARNKHYYNRKPLNKNVHIFPDDVNKGIRFLPIKLDCKYIITPELEGICRPIKLQYAAPVCINNDTCACRNIFIPAPDIHVELLREGVNVIWSFPKNFNSSQSTIVISIYQEDGINIKKVAGRKVVTENFNLVNGIKQKEYFQMNTSNGNNFRVESYFDSYWFDYRDLIIVREIGNGNFGVVYLATTSKDFKGTNHFAVKQVKGKAGPEDLADFVEEINTFKLVGSHPNVVKMFGYCGTPHPLTIIMEYVPFNLLKYLKTLRMKFERRRVQTECTISYAQLSHSKSSSTLDLDYTSQSEVEDFPIRNPVEPDRIKSYNELDHALDNRDLEVFGLQIARGMAHLESRAIIHRDLAARNVLMDSFKNLKISDFGMSRTGIYVNKTTRKFPLRWMSPEALLNRIYSNKSDVWSFGIVLWEIGTLGAFPYSSLQNEEVISFLKKGGHLDRPDNVTGGLYTVMVNCWARLADDRPTFRELVQKLEEFCARDNGYVDFGRLESNYVFPPMEEEVDITKKLQPVTSDM</sequence>
<protein>
    <recommendedName>
        <fullName evidence="12">Protein kinase domain-containing protein</fullName>
    </recommendedName>
</protein>
<evidence type="ECO:0000256" key="3">
    <source>
        <dbReference type="ARBA" id="ARBA00022679"/>
    </source>
</evidence>